<protein>
    <submittedName>
        <fullName evidence="2">Uncharacterized protein</fullName>
    </submittedName>
</protein>
<gene>
    <name evidence="2" type="ORF">SAMD00023353_0503010</name>
</gene>
<proteinExistence type="predicted"/>
<reference evidence="2" key="1">
    <citation type="submission" date="2016-03" db="EMBL/GenBank/DDBJ databases">
        <title>Draft genome sequence of Rosellinia necatrix.</title>
        <authorList>
            <person name="Kanematsu S."/>
        </authorList>
    </citation>
    <scope>NUCLEOTIDE SEQUENCE [LARGE SCALE GENOMIC DNA]</scope>
    <source>
        <strain evidence="2">W97</strain>
    </source>
</reference>
<sequence length="76" mass="8769">MWQSVCGALTGPTRPKPVRIGFVQPPVLPWKRYRSFRSSIQAPSTDNEITRRPDVAKQAPRNEDRHEVRKAKLEET</sequence>
<evidence type="ECO:0000256" key="1">
    <source>
        <dbReference type="SAM" id="MobiDB-lite"/>
    </source>
</evidence>
<feature type="compositionally biased region" description="Basic and acidic residues" evidence="1">
    <location>
        <begin position="48"/>
        <end position="76"/>
    </location>
</feature>
<evidence type="ECO:0000313" key="3">
    <source>
        <dbReference type="Proteomes" id="UP000054516"/>
    </source>
</evidence>
<dbReference type="AlphaFoldDB" id="A0A1S8A5S5"/>
<keyword evidence="3" id="KW-1185">Reference proteome</keyword>
<organism evidence="2">
    <name type="scientific">Rosellinia necatrix</name>
    <name type="common">White root-rot fungus</name>
    <dbReference type="NCBI Taxonomy" id="77044"/>
    <lineage>
        <taxon>Eukaryota</taxon>
        <taxon>Fungi</taxon>
        <taxon>Dikarya</taxon>
        <taxon>Ascomycota</taxon>
        <taxon>Pezizomycotina</taxon>
        <taxon>Sordariomycetes</taxon>
        <taxon>Xylariomycetidae</taxon>
        <taxon>Xylariales</taxon>
        <taxon>Xylariaceae</taxon>
        <taxon>Rosellinia</taxon>
    </lineage>
</organism>
<evidence type="ECO:0000313" key="2">
    <source>
        <dbReference type="EMBL" id="GAW25389.1"/>
    </source>
</evidence>
<dbReference type="EMBL" id="DF977450">
    <property type="protein sequence ID" value="GAW25389.1"/>
    <property type="molecule type" value="Genomic_DNA"/>
</dbReference>
<dbReference type="Proteomes" id="UP000054516">
    <property type="component" value="Unassembled WGS sequence"/>
</dbReference>
<accession>A0A1S8A5S5</accession>
<feature type="region of interest" description="Disordered" evidence="1">
    <location>
        <begin position="39"/>
        <end position="76"/>
    </location>
</feature>
<name>A0A1S8A5S5_ROSNE</name>